<keyword evidence="1" id="KW-0472">Membrane</keyword>
<keyword evidence="1" id="KW-1133">Transmembrane helix</keyword>
<accession>A0A2T7EV43</accession>
<name>A0A2T7EV43_9POAL</name>
<evidence type="ECO:0000313" key="2">
    <source>
        <dbReference type="EMBL" id="PUZ71699.1"/>
    </source>
</evidence>
<dbReference type="Gramene" id="PUZ71699">
    <property type="protein sequence ID" value="PUZ71699"/>
    <property type="gene ID" value="GQ55_2G334600"/>
</dbReference>
<organism evidence="2 3">
    <name type="scientific">Panicum hallii var. hallii</name>
    <dbReference type="NCBI Taxonomy" id="1504633"/>
    <lineage>
        <taxon>Eukaryota</taxon>
        <taxon>Viridiplantae</taxon>
        <taxon>Streptophyta</taxon>
        <taxon>Embryophyta</taxon>
        <taxon>Tracheophyta</taxon>
        <taxon>Spermatophyta</taxon>
        <taxon>Magnoliopsida</taxon>
        <taxon>Liliopsida</taxon>
        <taxon>Poales</taxon>
        <taxon>Poaceae</taxon>
        <taxon>PACMAD clade</taxon>
        <taxon>Panicoideae</taxon>
        <taxon>Panicodae</taxon>
        <taxon>Paniceae</taxon>
        <taxon>Panicinae</taxon>
        <taxon>Panicum</taxon>
        <taxon>Panicum sect. Panicum</taxon>
    </lineage>
</organism>
<reference evidence="2 3" key="1">
    <citation type="submission" date="2018-04" db="EMBL/GenBank/DDBJ databases">
        <title>WGS assembly of Panicum hallii var. hallii HAL2.</title>
        <authorList>
            <person name="Lovell J."/>
            <person name="Jenkins J."/>
            <person name="Lowry D."/>
            <person name="Mamidi S."/>
            <person name="Sreedasyam A."/>
            <person name="Weng X."/>
            <person name="Barry K."/>
            <person name="Bonette J."/>
            <person name="Campitelli B."/>
            <person name="Daum C."/>
            <person name="Gordon S."/>
            <person name="Gould B."/>
            <person name="Lipzen A."/>
            <person name="MacQueen A."/>
            <person name="Palacio-Mejia J."/>
            <person name="Plott C."/>
            <person name="Shakirov E."/>
            <person name="Shu S."/>
            <person name="Yoshinaga Y."/>
            <person name="Zane M."/>
            <person name="Rokhsar D."/>
            <person name="Grimwood J."/>
            <person name="Schmutz J."/>
            <person name="Juenger T."/>
        </authorList>
    </citation>
    <scope>NUCLEOTIDE SEQUENCE [LARGE SCALE GENOMIC DNA]</scope>
    <source>
        <strain evidence="3">cv. HAL2</strain>
    </source>
</reference>
<keyword evidence="1" id="KW-0812">Transmembrane</keyword>
<keyword evidence="3" id="KW-1185">Reference proteome</keyword>
<sequence length="59" mass="6052">MVEPWARGYGGGEKMIYLGWSLLSSTATIWGGAAAAGLAGVFLFGGKLLSSRGKMLGAM</sequence>
<evidence type="ECO:0000313" key="3">
    <source>
        <dbReference type="Proteomes" id="UP000244336"/>
    </source>
</evidence>
<evidence type="ECO:0000256" key="1">
    <source>
        <dbReference type="SAM" id="Phobius"/>
    </source>
</evidence>
<dbReference type="Proteomes" id="UP000244336">
    <property type="component" value="Chromosome 2"/>
</dbReference>
<dbReference type="AlphaFoldDB" id="A0A2T7EV43"/>
<proteinExistence type="predicted"/>
<dbReference type="EMBL" id="CM009750">
    <property type="protein sequence ID" value="PUZ71699.1"/>
    <property type="molecule type" value="Genomic_DNA"/>
</dbReference>
<protein>
    <submittedName>
        <fullName evidence="2">Uncharacterized protein</fullName>
    </submittedName>
</protein>
<feature type="transmembrane region" description="Helical" evidence="1">
    <location>
        <begin position="20"/>
        <end position="45"/>
    </location>
</feature>
<gene>
    <name evidence="2" type="ORF">GQ55_2G334600</name>
</gene>